<dbReference type="AlphaFoldDB" id="A0A8J2QCQ1"/>
<dbReference type="Proteomes" id="UP000789524">
    <property type="component" value="Unassembled WGS sequence"/>
</dbReference>
<keyword evidence="2" id="KW-1185">Reference proteome</keyword>
<dbReference type="OrthoDB" id="7298274at2759"/>
<accession>A0A8J2QCQ1</accession>
<gene>
    <name evidence="1" type="ORF">DCHRY22_LOCUS1521</name>
</gene>
<sequence>MNQRRLVSTKERTEKQLKRSEECKRIVTVLRQTLADNPDKVKILTNNIEDKGKELPQPGNWLESHGIIDFIE</sequence>
<reference evidence="1" key="1">
    <citation type="submission" date="2021-09" db="EMBL/GenBank/DDBJ databases">
        <authorList>
            <person name="Martin H S."/>
        </authorList>
    </citation>
    <scope>NUCLEOTIDE SEQUENCE</scope>
</reference>
<comment type="caution">
    <text evidence="1">The sequence shown here is derived from an EMBL/GenBank/DDBJ whole genome shotgun (WGS) entry which is preliminary data.</text>
</comment>
<dbReference type="EMBL" id="CAKASE010000044">
    <property type="protein sequence ID" value="CAG9559707.1"/>
    <property type="molecule type" value="Genomic_DNA"/>
</dbReference>
<name>A0A8J2QCQ1_9NEOP</name>
<evidence type="ECO:0000313" key="2">
    <source>
        <dbReference type="Proteomes" id="UP000789524"/>
    </source>
</evidence>
<organism evidence="1 2">
    <name type="scientific">Danaus chrysippus</name>
    <name type="common">African queen</name>
    <dbReference type="NCBI Taxonomy" id="151541"/>
    <lineage>
        <taxon>Eukaryota</taxon>
        <taxon>Metazoa</taxon>
        <taxon>Ecdysozoa</taxon>
        <taxon>Arthropoda</taxon>
        <taxon>Hexapoda</taxon>
        <taxon>Insecta</taxon>
        <taxon>Pterygota</taxon>
        <taxon>Neoptera</taxon>
        <taxon>Endopterygota</taxon>
        <taxon>Lepidoptera</taxon>
        <taxon>Glossata</taxon>
        <taxon>Ditrysia</taxon>
        <taxon>Papilionoidea</taxon>
        <taxon>Nymphalidae</taxon>
        <taxon>Danainae</taxon>
        <taxon>Danaini</taxon>
        <taxon>Danaina</taxon>
        <taxon>Danaus</taxon>
        <taxon>Anosia</taxon>
    </lineage>
</organism>
<proteinExistence type="predicted"/>
<evidence type="ECO:0000313" key="1">
    <source>
        <dbReference type="EMBL" id="CAG9559707.1"/>
    </source>
</evidence>
<protein>
    <submittedName>
        <fullName evidence="1">(African queen) hypothetical protein</fullName>
    </submittedName>
</protein>